<accession>A0A087HSG6</accession>
<protein>
    <submittedName>
        <fullName evidence="3">Uncharacterized protein</fullName>
    </submittedName>
</protein>
<evidence type="ECO:0000313" key="4">
    <source>
        <dbReference type="Proteomes" id="UP000029120"/>
    </source>
</evidence>
<feature type="compositionally biased region" description="Basic and acidic residues" evidence="2">
    <location>
        <begin position="112"/>
        <end position="125"/>
    </location>
</feature>
<feature type="coiled-coil region" evidence="1">
    <location>
        <begin position="289"/>
        <end position="323"/>
    </location>
</feature>
<evidence type="ECO:0000313" key="3">
    <source>
        <dbReference type="EMBL" id="KFK45068.1"/>
    </source>
</evidence>
<feature type="region of interest" description="Disordered" evidence="2">
    <location>
        <begin position="405"/>
        <end position="458"/>
    </location>
</feature>
<feature type="compositionally biased region" description="Polar residues" evidence="2">
    <location>
        <begin position="1"/>
        <end position="21"/>
    </location>
</feature>
<evidence type="ECO:0000256" key="2">
    <source>
        <dbReference type="SAM" id="MobiDB-lite"/>
    </source>
</evidence>
<feature type="region of interest" description="Disordered" evidence="2">
    <location>
        <begin position="1"/>
        <end position="33"/>
    </location>
</feature>
<dbReference type="Proteomes" id="UP000029120">
    <property type="component" value="Chromosome 1"/>
</dbReference>
<sequence length="458" mass="50211">MTKISKSLSPSFSLERTTSLDVNKKTPPVNIDSISFSTEVEASSSRFMPNYGNTSEQIGVNLEASTPVVGMSNRMGDGYGERYPDEQIGQEQPGESNEAKGPGDASPSKGKGKVDPVDKKAEKKRISAKAKVDLKAGRIPAFLIGGTCEFLLSQAPVTQSLGVTPPASLPVNSDSLAIPPCSAVQTAVDVSQPPLPRAPTLTPLARSTLELSSESFLLIRKRTDEARNRTINSGSRIISAYEAVIAKREEQIKSLLARTDVVAARKELDREMTQADTWEISAAANRQSADDYAAQVETLKEEKQKLEEDMKKRDAHLEAASARWLNFEPLWRSSALRRIVSGRSVRKHAAKLMRLLVAEEIKAQLCYRRGARISLERMVEAEYELPPGLLENYMKEEKEYLAQVESSSVDSLGDDTLFPTPPPPPASPPRDVASQVPERISEHGSFLPSQYEQDGDQT</sequence>
<keyword evidence="1" id="KW-0175">Coiled coil</keyword>
<dbReference type="EMBL" id="CM002869">
    <property type="protein sequence ID" value="KFK45068.1"/>
    <property type="molecule type" value="Genomic_DNA"/>
</dbReference>
<name>A0A087HSG6_ARAAL</name>
<keyword evidence="4" id="KW-1185">Reference proteome</keyword>
<gene>
    <name evidence="3" type="ordered locus">AALP_Aa1g339300</name>
</gene>
<feature type="region of interest" description="Disordered" evidence="2">
    <location>
        <begin position="69"/>
        <end position="125"/>
    </location>
</feature>
<proteinExistence type="predicted"/>
<reference evidence="4" key="1">
    <citation type="journal article" date="2015" name="Nat. Plants">
        <title>Genome expansion of Arabis alpina linked with retrotransposition and reduced symmetric DNA methylation.</title>
        <authorList>
            <person name="Willing E.M."/>
            <person name="Rawat V."/>
            <person name="Mandakova T."/>
            <person name="Maumus F."/>
            <person name="James G.V."/>
            <person name="Nordstroem K.J."/>
            <person name="Becker C."/>
            <person name="Warthmann N."/>
            <person name="Chica C."/>
            <person name="Szarzynska B."/>
            <person name="Zytnicki M."/>
            <person name="Albani M.C."/>
            <person name="Kiefer C."/>
            <person name="Bergonzi S."/>
            <person name="Castaings L."/>
            <person name="Mateos J.L."/>
            <person name="Berns M.C."/>
            <person name="Bujdoso N."/>
            <person name="Piofczyk T."/>
            <person name="de Lorenzo L."/>
            <person name="Barrero-Sicilia C."/>
            <person name="Mateos I."/>
            <person name="Piednoel M."/>
            <person name="Hagmann J."/>
            <person name="Chen-Min-Tao R."/>
            <person name="Iglesias-Fernandez R."/>
            <person name="Schuster S.C."/>
            <person name="Alonso-Blanco C."/>
            <person name="Roudier F."/>
            <person name="Carbonero P."/>
            <person name="Paz-Ares J."/>
            <person name="Davis S.J."/>
            <person name="Pecinka A."/>
            <person name="Quesneville H."/>
            <person name="Colot V."/>
            <person name="Lysak M.A."/>
            <person name="Weigel D."/>
            <person name="Coupland G."/>
            <person name="Schneeberger K."/>
        </authorList>
    </citation>
    <scope>NUCLEOTIDE SEQUENCE [LARGE SCALE GENOMIC DNA]</scope>
    <source>
        <strain evidence="4">cv. Pajares</strain>
    </source>
</reference>
<evidence type="ECO:0000256" key="1">
    <source>
        <dbReference type="SAM" id="Coils"/>
    </source>
</evidence>
<dbReference type="Gramene" id="KFK45068">
    <property type="protein sequence ID" value="KFK45068"/>
    <property type="gene ID" value="AALP_AA1G339300"/>
</dbReference>
<feature type="compositionally biased region" description="Pro residues" evidence="2">
    <location>
        <begin position="419"/>
        <end position="428"/>
    </location>
</feature>
<organism evidence="3 4">
    <name type="scientific">Arabis alpina</name>
    <name type="common">Alpine rock-cress</name>
    <dbReference type="NCBI Taxonomy" id="50452"/>
    <lineage>
        <taxon>Eukaryota</taxon>
        <taxon>Viridiplantae</taxon>
        <taxon>Streptophyta</taxon>
        <taxon>Embryophyta</taxon>
        <taxon>Tracheophyta</taxon>
        <taxon>Spermatophyta</taxon>
        <taxon>Magnoliopsida</taxon>
        <taxon>eudicotyledons</taxon>
        <taxon>Gunneridae</taxon>
        <taxon>Pentapetalae</taxon>
        <taxon>rosids</taxon>
        <taxon>malvids</taxon>
        <taxon>Brassicales</taxon>
        <taxon>Brassicaceae</taxon>
        <taxon>Arabideae</taxon>
        <taxon>Arabis</taxon>
    </lineage>
</organism>
<dbReference type="AlphaFoldDB" id="A0A087HSG6"/>